<feature type="region of interest" description="Disordered" evidence="11">
    <location>
        <begin position="1"/>
        <end position="28"/>
    </location>
</feature>
<evidence type="ECO:0000256" key="1">
    <source>
        <dbReference type="ARBA" id="ARBA00004225"/>
    </source>
</evidence>
<evidence type="ECO:0000313" key="13">
    <source>
        <dbReference type="Proteomes" id="UP001140094"/>
    </source>
</evidence>
<keyword evidence="13" id="KW-1185">Reference proteome</keyword>
<dbReference type="Proteomes" id="UP001140094">
    <property type="component" value="Unassembled WGS sequence"/>
</dbReference>
<name>A0A9W8HQC8_9FUNG</name>
<keyword evidence="3 10" id="KW-0813">Transport</keyword>
<feature type="repeat" description="Solcar" evidence="9">
    <location>
        <begin position="130"/>
        <end position="231"/>
    </location>
</feature>
<evidence type="ECO:0000256" key="6">
    <source>
        <dbReference type="ARBA" id="ARBA00022989"/>
    </source>
</evidence>
<sequence>MEGEVQGMPVVEHGGGGNRDGSDQRQQKPRISGIEDLAYGSLAGMVGKFVEYPFDTVKVRLQTSDSQVFSGTLDCLKQTWQHEGFRGFYRGLTSPLLGAMAENAVVFYAYNRIQSVIRSASSPSLGDAPLPLPQLFLSGALSGVTCAFVLSPVELVKCKLQVENVQGYSAQPSASTASASSPRFSGPLSVVVHLVKTQGIAGLYKGILPTVARESLGVACWFGTYELICQQLLRMRRAANPSVRLEKDNLGPGSIILAGGFAGISYNLSSYPIDVVKSFIQTDDVRASEKSSAGQQRLSIADTARKIYARGGIRAFYRGLGITLLRAFPANAGMFMTYEYLARLSVSLRGNGSNK</sequence>
<keyword evidence="5" id="KW-0677">Repeat</keyword>
<comment type="subcellular location">
    <subcellularLocation>
        <location evidence="1">Mitochondrion membrane</location>
        <topology evidence="1">Multi-pass membrane protein</topology>
    </subcellularLocation>
</comment>
<evidence type="ECO:0000256" key="5">
    <source>
        <dbReference type="ARBA" id="ARBA00022737"/>
    </source>
</evidence>
<evidence type="ECO:0000256" key="7">
    <source>
        <dbReference type="ARBA" id="ARBA00023128"/>
    </source>
</evidence>
<evidence type="ECO:0000256" key="4">
    <source>
        <dbReference type="ARBA" id="ARBA00022692"/>
    </source>
</evidence>
<reference evidence="12" key="1">
    <citation type="submission" date="2022-07" db="EMBL/GenBank/DDBJ databases">
        <title>Phylogenomic reconstructions and comparative analyses of Kickxellomycotina fungi.</title>
        <authorList>
            <person name="Reynolds N.K."/>
            <person name="Stajich J.E."/>
            <person name="Barry K."/>
            <person name="Grigoriev I.V."/>
            <person name="Crous P."/>
            <person name="Smith M.E."/>
        </authorList>
    </citation>
    <scope>NUCLEOTIDE SEQUENCE</scope>
    <source>
        <strain evidence="12">NRRL 1565</strain>
    </source>
</reference>
<keyword evidence="8 9" id="KW-0472">Membrane</keyword>
<dbReference type="PANTHER" id="PTHR45624:SF31">
    <property type="entry name" value="MITOCHONDRIAL ORNITHINE TRANSPORTER 1"/>
    <property type="match status" value="1"/>
</dbReference>
<evidence type="ECO:0000256" key="9">
    <source>
        <dbReference type="PROSITE-ProRule" id="PRU00282"/>
    </source>
</evidence>
<dbReference type="PRINTS" id="PR00926">
    <property type="entry name" value="MITOCARRIER"/>
</dbReference>
<dbReference type="PROSITE" id="PS50920">
    <property type="entry name" value="SOLCAR"/>
    <property type="match status" value="3"/>
</dbReference>
<dbReference type="OrthoDB" id="2382881at2759"/>
<dbReference type="Pfam" id="PF00153">
    <property type="entry name" value="Mito_carr"/>
    <property type="match status" value="3"/>
</dbReference>
<dbReference type="GO" id="GO:1990575">
    <property type="term" value="P:mitochondrial L-ornithine transmembrane transport"/>
    <property type="evidence" value="ECO:0007669"/>
    <property type="project" value="TreeGrafter"/>
</dbReference>
<evidence type="ECO:0000313" key="12">
    <source>
        <dbReference type="EMBL" id="KAJ2796765.1"/>
    </source>
</evidence>
<comment type="similarity">
    <text evidence="2 10">Belongs to the mitochondrial carrier (TC 2.A.29) family.</text>
</comment>
<dbReference type="EMBL" id="JANBUO010001805">
    <property type="protein sequence ID" value="KAJ2796765.1"/>
    <property type="molecule type" value="Genomic_DNA"/>
</dbReference>
<evidence type="ECO:0000256" key="11">
    <source>
        <dbReference type="SAM" id="MobiDB-lite"/>
    </source>
</evidence>
<gene>
    <name evidence="12" type="primary">ORT1</name>
    <name evidence="12" type="ORF">H4R20_005426</name>
</gene>
<dbReference type="InterPro" id="IPR002067">
    <property type="entry name" value="MCP"/>
</dbReference>
<evidence type="ECO:0000256" key="8">
    <source>
        <dbReference type="ARBA" id="ARBA00023136"/>
    </source>
</evidence>
<feature type="repeat" description="Solcar" evidence="9">
    <location>
        <begin position="31"/>
        <end position="116"/>
    </location>
</feature>
<dbReference type="PANTHER" id="PTHR45624">
    <property type="entry name" value="MITOCHONDRIAL BASIC AMINO ACIDS TRANSPORTER-RELATED"/>
    <property type="match status" value="1"/>
</dbReference>
<organism evidence="12 13">
    <name type="scientific">Coemansia guatemalensis</name>
    <dbReference type="NCBI Taxonomy" id="2761395"/>
    <lineage>
        <taxon>Eukaryota</taxon>
        <taxon>Fungi</taxon>
        <taxon>Fungi incertae sedis</taxon>
        <taxon>Zoopagomycota</taxon>
        <taxon>Kickxellomycotina</taxon>
        <taxon>Kickxellomycetes</taxon>
        <taxon>Kickxellales</taxon>
        <taxon>Kickxellaceae</taxon>
        <taxon>Coemansia</taxon>
    </lineage>
</organism>
<evidence type="ECO:0000256" key="3">
    <source>
        <dbReference type="ARBA" id="ARBA00022448"/>
    </source>
</evidence>
<feature type="repeat" description="Solcar" evidence="9">
    <location>
        <begin position="250"/>
        <end position="344"/>
    </location>
</feature>
<evidence type="ECO:0000256" key="2">
    <source>
        <dbReference type="ARBA" id="ARBA00006375"/>
    </source>
</evidence>
<dbReference type="InterPro" id="IPR018108">
    <property type="entry name" value="MCP_transmembrane"/>
</dbReference>
<dbReference type="GO" id="GO:0000064">
    <property type="term" value="F:L-ornithine transmembrane transporter activity"/>
    <property type="evidence" value="ECO:0007669"/>
    <property type="project" value="TreeGrafter"/>
</dbReference>
<comment type="caution">
    <text evidence="12">The sequence shown here is derived from an EMBL/GenBank/DDBJ whole genome shotgun (WGS) entry which is preliminary data.</text>
</comment>
<evidence type="ECO:0000256" key="10">
    <source>
        <dbReference type="RuleBase" id="RU000488"/>
    </source>
</evidence>
<dbReference type="InterPro" id="IPR050567">
    <property type="entry name" value="Mitochondrial_Carrier"/>
</dbReference>
<keyword evidence="6" id="KW-1133">Transmembrane helix</keyword>
<dbReference type="AlphaFoldDB" id="A0A9W8HQC8"/>
<keyword evidence="7" id="KW-0496">Mitochondrion</keyword>
<accession>A0A9W8HQC8</accession>
<dbReference type="GO" id="GO:0031966">
    <property type="term" value="C:mitochondrial membrane"/>
    <property type="evidence" value="ECO:0007669"/>
    <property type="project" value="UniProtKB-SubCell"/>
</dbReference>
<protein>
    <submittedName>
        <fullName evidence="12">Mitochondrial ornithine carrier protein</fullName>
    </submittedName>
</protein>
<keyword evidence="4 9" id="KW-0812">Transmembrane</keyword>
<dbReference type="SUPFAM" id="SSF103506">
    <property type="entry name" value="Mitochondrial carrier"/>
    <property type="match status" value="1"/>
</dbReference>
<dbReference type="Gene3D" id="1.50.40.10">
    <property type="entry name" value="Mitochondrial carrier domain"/>
    <property type="match status" value="2"/>
</dbReference>
<dbReference type="InterPro" id="IPR023395">
    <property type="entry name" value="MCP_dom_sf"/>
</dbReference>
<proteinExistence type="inferred from homology"/>